<proteinExistence type="inferred from homology"/>
<dbReference type="Pfam" id="PF20684">
    <property type="entry name" value="Fung_rhodopsin"/>
    <property type="match status" value="1"/>
</dbReference>
<evidence type="ECO:0000256" key="6">
    <source>
        <dbReference type="SAM" id="Phobius"/>
    </source>
</evidence>
<evidence type="ECO:0000256" key="5">
    <source>
        <dbReference type="ARBA" id="ARBA00038359"/>
    </source>
</evidence>
<evidence type="ECO:0000256" key="1">
    <source>
        <dbReference type="ARBA" id="ARBA00004141"/>
    </source>
</evidence>
<keyword evidence="3 6" id="KW-1133">Transmembrane helix</keyword>
<keyword evidence="9" id="KW-1185">Reference proteome</keyword>
<feature type="domain" description="Rhodopsin" evidence="7">
    <location>
        <begin position="44"/>
        <end position="304"/>
    </location>
</feature>
<evidence type="ECO:0000313" key="8">
    <source>
        <dbReference type="EMBL" id="CCX32384.1"/>
    </source>
</evidence>
<feature type="transmembrane region" description="Helical" evidence="6">
    <location>
        <begin position="203"/>
        <end position="228"/>
    </location>
</feature>
<dbReference type="PANTHER" id="PTHR33048">
    <property type="entry name" value="PTH11-LIKE INTEGRAL MEMBRANE PROTEIN (AFU_ORTHOLOGUE AFUA_5G11245)"/>
    <property type="match status" value="1"/>
</dbReference>
<dbReference type="STRING" id="1076935.U4LJX5"/>
<feature type="transmembrane region" description="Helical" evidence="6">
    <location>
        <begin position="157"/>
        <end position="178"/>
    </location>
</feature>
<feature type="transmembrane region" description="Helical" evidence="6">
    <location>
        <begin position="22"/>
        <end position="48"/>
    </location>
</feature>
<dbReference type="OMA" id="LRTHATW"/>
<evidence type="ECO:0000256" key="3">
    <source>
        <dbReference type="ARBA" id="ARBA00022989"/>
    </source>
</evidence>
<accession>U4LJX5</accession>
<evidence type="ECO:0000313" key="9">
    <source>
        <dbReference type="Proteomes" id="UP000018144"/>
    </source>
</evidence>
<dbReference type="AlphaFoldDB" id="U4LJX5"/>
<feature type="transmembrane region" description="Helical" evidence="6">
    <location>
        <begin position="85"/>
        <end position="104"/>
    </location>
</feature>
<comment type="similarity">
    <text evidence="5">Belongs to the SAT4 family.</text>
</comment>
<evidence type="ECO:0000256" key="2">
    <source>
        <dbReference type="ARBA" id="ARBA00022692"/>
    </source>
</evidence>
<organism evidence="8 9">
    <name type="scientific">Pyronema omphalodes (strain CBS 100304)</name>
    <name type="common">Pyronema confluens</name>
    <dbReference type="NCBI Taxonomy" id="1076935"/>
    <lineage>
        <taxon>Eukaryota</taxon>
        <taxon>Fungi</taxon>
        <taxon>Dikarya</taxon>
        <taxon>Ascomycota</taxon>
        <taxon>Pezizomycotina</taxon>
        <taxon>Pezizomycetes</taxon>
        <taxon>Pezizales</taxon>
        <taxon>Pyronemataceae</taxon>
        <taxon>Pyronema</taxon>
    </lineage>
</organism>
<gene>
    <name evidence="8" type="ORF">PCON_13033</name>
</gene>
<comment type="subcellular location">
    <subcellularLocation>
        <location evidence="1">Membrane</location>
        <topology evidence="1">Multi-pass membrane protein</topology>
    </subcellularLocation>
</comment>
<sequence length="466" mass="53199">MRDPPKEEISRWPGGNFENPTYLGQTLVIVGSVFIVLSTVTVFLRLFVRTRMLCSAGIDDWLILAALVLSPDLLISMNRVNNLHLQFPAVAMTICAFIGTHYGWGRHIWDIPVRWYGPSLKVSYLTQIIFIIATTLIKLSICFSYRRISIDKSFHRILKYTTFTVLLYGVSFMVALVFRCWPINAYWSTLSAVRSGQCFNENAVLLLSSGINFVIDIWLVVLPVPSLWRLQLPMKQRTILVFLMSLGFVACVASIVRYYYLYYTLIQTYDVTWHGYCVWVWTTVEVDLFIISSSIPPLRPLVKRYAPGLIDTNNWTDRTLNEVDSYISDSELGLPRRGNGFSKQECLESPMSGIDCISNPPSPRRFVVKTEVIRQKMEVEVEGVRIGDTWEIKQECAGVPLCYVGRESDGLVGLENSRILSPVSPDQEWGEVSLGRESRECLQLEKTESVPMVLERLGEIYKPNER</sequence>
<keyword evidence="4 6" id="KW-0472">Membrane</keyword>
<feature type="transmembrane region" description="Helical" evidence="6">
    <location>
        <begin position="240"/>
        <end position="261"/>
    </location>
</feature>
<dbReference type="Proteomes" id="UP000018144">
    <property type="component" value="Unassembled WGS sequence"/>
</dbReference>
<keyword evidence="2 6" id="KW-0812">Transmembrane</keyword>
<dbReference type="GO" id="GO:0016020">
    <property type="term" value="C:membrane"/>
    <property type="evidence" value="ECO:0007669"/>
    <property type="project" value="UniProtKB-SubCell"/>
</dbReference>
<reference evidence="8 9" key="1">
    <citation type="journal article" date="2013" name="PLoS Genet.">
        <title>The genome and development-dependent transcriptomes of Pyronema confluens: a window into fungal evolution.</title>
        <authorList>
            <person name="Traeger S."/>
            <person name="Altegoer F."/>
            <person name="Freitag M."/>
            <person name="Gabaldon T."/>
            <person name="Kempken F."/>
            <person name="Kumar A."/>
            <person name="Marcet-Houben M."/>
            <person name="Poggeler S."/>
            <person name="Stajich J.E."/>
            <person name="Nowrousian M."/>
        </authorList>
    </citation>
    <scope>NUCLEOTIDE SEQUENCE [LARGE SCALE GENOMIC DNA]</scope>
    <source>
        <strain evidence="9">CBS 100304</strain>
        <tissue evidence="8">Vegetative mycelium</tissue>
    </source>
</reference>
<dbReference type="EMBL" id="HF935844">
    <property type="protein sequence ID" value="CCX32384.1"/>
    <property type="molecule type" value="Genomic_DNA"/>
</dbReference>
<name>U4LJX5_PYROM</name>
<dbReference type="OrthoDB" id="5329176at2759"/>
<dbReference type="eggNOG" id="ENOG502SMK9">
    <property type="taxonomic scope" value="Eukaryota"/>
</dbReference>
<feature type="transmembrane region" description="Helical" evidence="6">
    <location>
        <begin position="124"/>
        <end position="145"/>
    </location>
</feature>
<evidence type="ECO:0000256" key="4">
    <source>
        <dbReference type="ARBA" id="ARBA00023136"/>
    </source>
</evidence>
<evidence type="ECO:0000259" key="7">
    <source>
        <dbReference type="Pfam" id="PF20684"/>
    </source>
</evidence>
<dbReference type="InterPro" id="IPR049326">
    <property type="entry name" value="Rhodopsin_dom_fungi"/>
</dbReference>
<protein>
    <recommendedName>
        <fullName evidence="7">Rhodopsin domain-containing protein</fullName>
    </recommendedName>
</protein>
<dbReference type="InterPro" id="IPR052337">
    <property type="entry name" value="SAT4-like"/>
</dbReference>
<dbReference type="PANTHER" id="PTHR33048:SF129">
    <property type="entry name" value="INTEGRAL MEMBRANE PROTEIN-RELATED"/>
    <property type="match status" value="1"/>
</dbReference>